<keyword evidence="9" id="KW-1185">Reference proteome</keyword>
<accession>A0A0K6IPE2</accession>
<organism evidence="8 9">
    <name type="scientific">Marinomonas fungiae</name>
    <dbReference type="NCBI Taxonomy" id="1137284"/>
    <lineage>
        <taxon>Bacteria</taxon>
        <taxon>Pseudomonadati</taxon>
        <taxon>Pseudomonadota</taxon>
        <taxon>Gammaproteobacteria</taxon>
        <taxon>Oceanospirillales</taxon>
        <taxon>Oceanospirillaceae</taxon>
        <taxon>Marinomonas</taxon>
    </lineage>
</organism>
<dbReference type="EMBL" id="CYHG01000008">
    <property type="protein sequence ID" value="CUB04964.1"/>
    <property type="molecule type" value="Genomic_DNA"/>
</dbReference>
<dbReference type="GO" id="GO:0002184">
    <property type="term" value="P:cytoplasmic translational termination"/>
    <property type="evidence" value="ECO:0007669"/>
    <property type="project" value="TreeGrafter"/>
</dbReference>
<keyword evidence="3 6" id="KW-0963">Cytoplasm</keyword>
<dbReference type="PANTHER" id="PTHR20982:SF3">
    <property type="entry name" value="MITOCHONDRIAL RIBOSOME RECYCLING FACTOR PSEUDO 1"/>
    <property type="match status" value="1"/>
</dbReference>
<name>A0A0K6IPE2_9GAMM</name>
<evidence type="ECO:0000259" key="7">
    <source>
        <dbReference type="Pfam" id="PF01765"/>
    </source>
</evidence>
<dbReference type="Gene3D" id="3.30.1360.40">
    <property type="match status" value="1"/>
</dbReference>
<dbReference type="Proteomes" id="UP000182769">
    <property type="component" value="Unassembled WGS sequence"/>
</dbReference>
<dbReference type="AlphaFoldDB" id="A0A0K6IPE2"/>
<dbReference type="FunFam" id="1.10.132.20:FF:000001">
    <property type="entry name" value="Ribosome-recycling factor"/>
    <property type="match status" value="1"/>
</dbReference>
<dbReference type="PANTHER" id="PTHR20982">
    <property type="entry name" value="RIBOSOME RECYCLING FACTOR"/>
    <property type="match status" value="1"/>
</dbReference>
<sequence length="185" mass="20745">MINEILKDAEERMGKAVVAVDNAFKKIRTGRAHPSLLDPIKVNYYGSETPLNQVANVTVEDARTLGVTPWEGNMVSVIEKAIMKSDLGLNPSTTGNLIRIPLPALTEETRGNYYKQAKSEAENGRIAIRNIRRDANNSLKDLVKEKEISEDEERRGQDQVQKLTDKYIAQIEEHLAAKEKDLMAI</sequence>
<evidence type="ECO:0000256" key="3">
    <source>
        <dbReference type="ARBA" id="ARBA00022490"/>
    </source>
</evidence>
<dbReference type="SUPFAM" id="SSF55194">
    <property type="entry name" value="Ribosome recycling factor, RRF"/>
    <property type="match status" value="1"/>
</dbReference>
<protein>
    <recommendedName>
        <fullName evidence="6">Ribosome-recycling factor</fullName>
        <shortName evidence="6">RRF</shortName>
    </recommendedName>
    <alternativeName>
        <fullName evidence="6">Ribosome-releasing factor</fullName>
    </alternativeName>
</protein>
<dbReference type="InterPro" id="IPR023584">
    <property type="entry name" value="Ribosome_recyc_fac_dom"/>
</dbReference>
<proteinExistence type="inferred from homology"/>
<dbReference type="HAMAP" id="MF_00040">
    <property type="entry name" value="RRF"/>
    <property type="match status" value="1"/>
</dbReference>
<dbReference type="InterPro" id="IPR002661">
    <property type="entry name" value="Ribosome_recyc_fac"/>
</dbReference>
<feature type="domain" description="Ribosome recycling factor" evidence="7">
    <location>
        <begin position="22"/>
        <end position="183"/>
    </location>
</feature>
<dbReference type="STRING" id="1137284.GCA_001418205_02693"/>
<keyword evidence="4 6" id="KW-0648">Protein biosynthesis</keyword>
<evidence type="ECO:0000256" key="6">
    <source>
        <dbReference type="HAMAP-Rule" id="MF_00040"/>
    </source>
</evidence>
<gene>
    <name evidence="6" type="primary">frr</name>
    <name evidence="8" type="ORF">Ga0061065_108172</name>
</gene>
<dbReference type="FunFam" id="3.30.1360.40:FF:000001">
    <property type="entry name" value="Ribosome-recycling factor"/>
    <property type="match status" value="1"/>
</dbReference>
<dbReference type="Pfam" id="PF01765">
    <property type="entry name" value="RRF"/>
    <property type="match status" value="1"/>
</dbReference>
<dbReference type="RefSeq" id="WP_055463747.1">
    <property type="nucleotide sequence ID" value="NZ_CYHG01000008.1"/>
</dbReference>
<dbReference type="InterPro" id="IPR036191">
    <property type="entry name" value="RRF_sf"/>
</dbReference>
<comment type="subcellular location">
    <subcellularLocation>
        <location evidence="1 6">Cytoplasm</location>
    </subcellularLocation>
</comment>
<dbReference type="NCBIfam" id="TIGR00496">
    <property type="entry name" value="frr"/>
    <property type="match status" value="1"/>
</dbReference>
<evidence type="ECO:0000313" key="9">
    <source>
        <dbReference type="Proteomes" id="UP000182769"/>
    </source>
</evidence>
<evidence type="ECO:0000256" key="5">
    <source>
        <dbReference type="ARBA" id="ARBA00025050"/>
    </source>
</evidence>
<dbReference type="GO" id="GO:0005829">
    <property type="term" value="C:cytosol"/>
    <property type="evidence" value="ECO:0007669"/>
    <property type="project" value="GOC"/>
</dbReference>
<dbReference type="GO" id="GO:0043023">
    <property type="term" value="F:ribosomal large subunit binding"/>
    <property type="evidence" value="ECO:0007669"/>
    <property type="project" value="TreeGrafter"/>
</dbReference>
<evidence type="ECO:0000256" key="1">
    <source>
        <dbReference type="ARBA" id="ARBA00004496"/>
    </source>
</evidence>
<evidence type="ECO:0000256" key="2">
    <source>
        <dbReference type="ARBA" id="ARBA00005912"/>
    </source>
</evidence>
<evidence type="ECO:0000256" key="4">
    <source>
        <dbReference type="ARBA" id="ARBA00022917"/>
    </source>
</evidence>
<reference evidence="9" key="1">
    <citation type="submission" date="2015-08" db="EMBL/GenBank/DDBJ databases">
        <authorList>
            <person name="Varghese N."/>
        </authorList>
    </citation>
    <scope>NUCLEOTIDE SEQUENCE [LARGE SCALE GENOMIC DNA]</scope>
    <source>
        <strain evidence="9">JCM 18476</strain>
    </source>
</reference>
<evidence type="ECO:0000313" key="8">
    <source>
        <dbReference type="EMBL" id="CUB04964.1"/>
    </source>
</evidence>
<dbReference type="CDD" id="cd00520">
    <property type="entry name" value="RRF"/>
    <property type="match status" value="1"/>
</dbReference>
<dbReference type="OrthoDB" id="9804006at2"/>
<comment type="similarity">
    <text evidence="2 6">Belongs to the RRF family.</text>
</comment>
<comment type="function">
    <text evidence="5 6">Responsible for the release of ribosomes from messenger RNA at the termination of protein biosynthesis. May increase the efficiency of translation by recycling ribosomes from one round of translation to another.</text>
</comment>
<dbReference type="Gene3D" id="1.10.132.20">
    <property type="entry name" value="Ribosome-recycling factor"/>
    <property type="match status" value="1"/>
</dbReference>